<dbReference type="InterPro" id="IPR032675">
    <property type="entry name" value="LRR_dom_sf"/>
</dbReference>
<organism evidence="1 2">
    <name type="scientific">Anisodus tanguticus</name>
    <dbReference type="NCBI Taxonomy" id="243964"/>
    <lineage>
        <taxon>Eukaryota</taxon>
        <taxon>Viridiplantae</taxon>
        <taxon>Streptophyta</taxon>
        <taxon>Embryophyta</taxon>
        <taxon>Tracheophyta</taxon>
        <taxon>Spermatophyta</taxon>
        <taxon>Magnoliopsida</taxon>
        <taxon>eudicotyledons</taxon>
        <taxon>Gunneridae</taxon>
        <taxon>Pentapetalae</taxon>
        <taxon>asterids</taxon>
        <taxon>lamiids</taxon>
        <taxon>Solanales</taxon>
        <taxon>Solanaceae</taxon>
        <taxon>Solanoideae</taxon>
        <taxon>Hyoscyameae</taxon>
        <taxon>Anisodus</taxon>
    </lineage>
</organism>
<reference evidence="1" key="1">
    <citation type="submission" date="2023-12" db="EMBL/GenBank/DDBJ databases">
        <title>Genome assembly of Anisodus tanguticus.</title>
        <authorList>
            <person name="Wang Y.-J."/>
        </authorList>
    </citation>
    <scope>NUCLEOTIDE SEQUENCE</scope>
    <source>
        <strain evidence="1">KB-2021</strain>
        <tissue evidence="1">Leaf</tissue>
    </source>
</reference>
<gene>
    <name evidence="1" type="ORF">RND71_009837</name>
</gene>
<dbReference type="Gene3D" id="3.80.10.10">
    <property type="entry name" value="Ribonuclease Inhibitor"/>
    <property type="match status" value="1"/>
</dbReference>
<dbReference type="EMBL" id="JAVYJV010000005">
    <property type="protein sequence ID" value="KAK4370362.1"/>
    <property type="molecule type" value="Genomic_DNA"/>
</dbReference>
<comment type="caution">
    <text evidence="1">The sequence shown here is derived from an EMBL/GenBank/DDBJ whole genome shotgun (WGS) entry which is preliminary data.</text>
</comment>
<sequence>MPEWKQWHILGNGEFPKLHDLLINCSKLIGKLPENLCSLTGLIISECSVLFAFHLQGMKQIVELSITDRNYLTFIPISILPSTLKRIRISSCGKFKLEMPVSGMISSGYCNMFLENLDLYRCDSINDISHELVPRARYLSAKSCHNLTRLLIPTATEKFDIWDSKNLKILSVACKTQAMLLCHLHIYNCEKLKWLSEGIQELLPYIKTLEL</sequence>
<proteinExistence type="predicted"/>
<accession>A0AAE1SII5</accession>
<evidence type="ECO:0000313" key="1">
    <source>
        <dbReference type="EMBL" id="KAK4370362.1"/>
    </source>
</evidence>
<evidence type="ECO:0000313" key="2">
    <source>
        <dbReference type="Proteomes" id="UP001291623"/>
    </source>
</evidence>
<protein>
    <submittedName>
        <fullName evidence="1">Uncharacterized protein</fullName>
    </submittedName>
</protein>
<name>A0AAE1SII5_9SOLA</name>
<dbReference type="Proteomes" id="UP001291623">
    <property type="component" value="Unassembled WGS sequence"/>
</dbReference>
<dbReference type="AlphaFoldDB" id="A0AAE1SII5"/>
<dbReference type="SUPFAM" id="SSF52058">
    <property type="entry name" value="L domain-like"/>
    <property type="match status" value="1"/>
</dbReference>
<keyword evidence="2" id="KW-1185">Reference proteome</keyword>